<evidence type="ECO:0000256" key="7">
    <source>
        <dbReference type="ARBA" id="ARBA00023237"/>
    </source>
</evidence>
<feature type="signal peptide" evidence="8">
    <location>
        <begin position="1"/>
        <end position="24"/>
    </location>
</feature>
<comment type="caution">
    <text evidence="9">The sequence shown here is derived from an EMBL/GenBank/DDBJ whole genome shotgun (WGS) entry which is preliminary data.</text>
</comment>
<keyword evidence="6" id="KW-0472">Membrane</keyword>
<keyword evidence="4" id="KW-0812">Transmembrane</keyword>
<proteinExistence type="inferred from homology"/>
<evidence type="ECO:0000256" key="6">
    <source>
        <dbReference type="ARBA" id="ARBA00023136"/>
    </source>
</evidence>
<evidence type="ECO:0000256" key="1">
    <source>
        <dbReference type="ARBA" id="ARBA00004571"/>
    </source>
</evidence>
<evidence type="ECO:0000256" key="3">
    <source>
        <dbReference type="ARBA" id="ARBA00022452"/>
    </source>
</evidence>
<keyword evidence="3" id="KW-1134">Transmembrane beta strand</keyword>
<evidence type="ECO:0000313" key="9">
    <source>
        <dbReference type="EMBL" id="EXC09066.1"/>
    </source>
</evidence>
<keyword evidence="5 8" id="KW-0732">Signal</keyword>
<evidence type="ECO:0000256" key="5">
    <source>
        <dbReference type="ARBA" id="ARBA00022729"/>
    </source>
</evidence>
<dbReference type="EMBL" id="JEXD01000004">
    <property type="protein sequence ID" value="EXC09066.1"/>
    <property type="molecule type" value="Genomic_DNA"/>
</dbReference>
<gene>
    <name evidence="9" type="ORF">J506_0845</name>
</gene>
<organism evidence="9 10">
    <name type="scientific">Acinetobacter baumannii 625974</name>
    <dbReference type="NCBI Taxonomy" id="1310607"/>
    <lineage>
        <taxon>Bacteria</taxon>
        <taxon>Pseudomonadati</taxon>
        <taxon>Pseudomonadota</taxon>
        <taxon>Gammaproteobacteria</taxon>
        <taxon>Moraxellales</taxon>
        <taxon>Moraxellaceae</taxon>
        <taxon>Acinetobacter</taxon>
        <taxon>Acinetobacter calcoaceticus/baumannii complex</taxon>
    </lineage>
</organism>
<accession>A0A009Q2R7</accession>
<dbReference type="Proteomes" id="UP000021108">
    <property type="component" value="Unassembled WGS sequence"/>
</dbReference>
<evidence type="ECO:0000256" key="8">
    <source>
        <dbReference type="SAM" id="SignalP"/>
    </source>
</evidence>
<dbReference type="PANTHER" id="PTHR35093">
    <property type="entry name" value="OUTER MEMBRANE PROTEIN NMB0088-RELATED"/>
    <property type="match status" value="1"/>
</dbReference>
<protein>
    <submittedName>
        <fullName evidence="9">Outer membrane beta-barrel domain protein</fullName>
    </submittedName>
</protein>
<dbReference type="RefSeq" id="WP_000011626.1">
    <property type="nucleotide sequence ID" value="NZ_JEXD01000004.1"/>
</dbReference>
<dbReference type="PANTHER" id="PTHR35093:SF8">
    <property type="entry name" value="OUTER MEMBRANE PROTEIN NMB0088-RELATED"/>
    <property type="match status" value="1"/>
</dbReference>
<evidence type="ECO:0000313" key="10">
    <source>
        <dbReference type="Proteomes" id="UP000021108"/>
    </source>
</evidence>
<keyword evidence="7" id="KW-0998">Cell outer membrane</keyword>
<dbReference type="SUPFAM" id="SSF56935">
    <property type="entry name" value="Porins"/>
    <property type="match status" value="1"/>
</dbReference>
<feature type="chain" id="PRO_5001450063" evidence="8">
    <location>
        <begin position="25"/>
        <end position="461"/>
    </location>
</feature>
<evidence type="ECO:0000256" key="4">
    <source>
        <dbReference type="ARBA" id="ARBA00022692"/>
    </source>
</evidence>
<dbReference type="Gene3D" id="2.40.160.60">
    <property type="entry name" value="Outer membrane protein transport protein (OMPP1/FadL/TodX)"/>
    <property type="match status" value="1"/>
</dbReference>
<dbReference type="GO" id="GO:0009279">
    <property type="term" value="C:cell outer membrane"/>
    <property type="evidence" value="ECO:0007669"/>
    <property type="project" value="UniProtKB-SubCell"/>
</dbReference>
<reference evidence="9 10" key="1">
    <citation type="submission" date="2014-02" db="EMBL/GenBank/DDBJ databases">
        <title>Comparative genomics and transcriptomics to identify genetic mechanisms underlying the emergence of carbapenem resistant Acinetobacter baumannii (CRAb).</title>
        <authorList>
            <person name="Harris A.D."/>
            <person name="Johnson K.J."/>
            <person name="George J."/>
            <person name="Shefchek K."/>
            <person name="Daugherty S.C."/>
            <person name="Parankush S."/>
            <person name="Sadzewicz L."/>
            <person name="Tallon L."/>
            <person name="Sengamalay N."/>
            <person name="Hazen T.H."/>
            <person name="Rasko D.A."/>
        </authorList>
    </citation>
    <scope>NUCLEOTIDE SEQUENCE [LARGE SCALE GENOMIC DNA]</scope>
    <source>
        <strain evidence="9 10">625974</strain>
    </source>
</reference>
<evidence type="ECO:0000256" key="2">
    <source>
        <dbReference type="ARBA" id="ARBA00008163"/>
    </source>
</evidence>
<sequence length="461" mass="50274">MSFVVNKKIFILGIASICTSTLHAAAFDKTGQSVAAFLQPGNYFEASLGITDADLSGVESGTNPSHHSISDIANTDYRPTAALKLQLAPQYSFGLLYDQPFGADTEYSGVNGFVATPKDTVMLPGITTTGLASATLGHAPTGNAKSEFDIQNLSFILGYQPTKNWNLYAGPVYQTFKSQVELRGNVFSLYNGYDFHTKTVSDLGWLAGLAYQIPEKAVKVSLTYRSAITHKVNATENAPLIDMLSTQQGRDLVNQHLDFMISIGQMTPQKKAYLNQIIANLPEQEDTGTTKFKSPDSVNLEFQTGLRQGTSLFGSLRWVNWSDLALQPYRFGEISKVVGVLSTPSRPEGFNLVRYYDDQWSLNLGLGQRFSPKWLGSVSVGWDSGAGDKVSTGGPTKGYYNLGVGAQYSPTSRYFISGGVKYYWLGDAKAQLGAQAGSDYYVGEFKDNHSVSYGLKIGYKF</sequence>
<comment type="subcellular location">
    <subcellularLocation>
        <location evidence="1">Cell outer membrane</location>
        <topology evidence="1">Multi-pass membrane protein</topology>
    </subcellularLocation>
</comment>
<dbReference type="PATRIC" id="fig|1310607.3.peg.816"/>
<dbReference type="AlphaFoldDB" id="A0A009Q2R7"/>
<comment type="similarity">
    <text evidence="2">Belongs to the OmpP1/FadL family.</text>
</comment>
<dbReference type="GO" id="GO:0015483">
    <property type="term" value="F:long-chain fatty acid transporting porin activity"/>
    <property type="evidence" value="ECO:0007669"/>
    <property type="project" value="TreeGrafter"/>
</dbReference>
<name>A0A009Q2R7_ACIBA</name>
<dbReference type="InterPro" id="IPR005017">
    <property type="entry name" value="OMPP1/FadL/TodX"/>
</dbReference>